<reference evidence="2" key="2">
    <citation type="submission" date="2014-07" db="EMBL/GenBank/DDBJ databases">
        <authorList>
            <person name="Hull J."/>
        </authorList>
    </citation>
    <scope>NUCLEOTIDE SEQUENCE</scope>
</reference>
<name>A0A0A9ZB30_LYGHE</name>
<protein>
    <submittedName>
        <fullName evidence="2">Uncharacterized protein</fullName>
    </submittedName>
</protein>
<feature type="region of interest" description="Disordered" evidence="1">
    <location>
        <begin position="115"/>
        <end position="157"/>
    </location>
</feature>
<accession>A0A0A9ZB30</accession>
<feature type="compositionally biased region" description="Basic and acidic residues" evidence="1">
    <location>
        <begin position="130"/>
        <end position="143"/>
    </location>
</feature>
<dbReference type="EMBL" id="GBHO01004579">
    <property type="protein sequence ID" value="JAG39025.1"/>
    <property type="molecule type" value="Transcribed_RNA"/>
</dbReference>
<gene>
    <name evidence="2" type="ORF">CM83_76157</name>
</gene>
<feature type="non-terminal residue" evidence="2">
    <location>
        <position position="1"/>
    </location>
</feature>
<sequence length="509" mass="55345">LRRKDVFQVPGDSLVTFFSAWCRRHQPRGHSSTSFTAACGLLQKSETRDVQLRMLWLLLLLAGGSFGENAAPTTAPSSFFEAETTTSLEEIVTTNLNLLETEVTERITALVNDVTEQSPALRGETAPSGSEKRSRSLEPKKTELIPVPSSPVGPPLRSETSVEELVDEMVDGFVDEARFLANPFVVEVPIYSLANATSEFIKSPRMAFGKSPFLTGFGLGFLAFGLKKLLLPLFIGAQIVKSVLVALFLPTILGHIGKLVGKGLTSVATQSGSSGGNHDQVAEFDFKDAGGGYGDADTAGSDTMSTWTMPAAAAPAQSNAHATLAALNPGRTPGVSQTAQDRYTPRLPSHQIKQHFGSFYSKDPQSDFKVFNKIPSSSQLLTHYDPFYSPLLSRLDSVFKQLGTTSEGCRERLVCDMYRNPAKFAPFSNLVSAQLSRELNELRKPSSDNPEILRFFRYMKAAKDGQDGTKCEVLHNACIAPTVIAENASPMVTTFNDINKLVHARKLSK</sequence>
<evidence type="ECO:0000256" key="1">
    <source>
        <dbReference type="SAM" id="MobiDB-lite"/>
    </source>
</evidence>
<proteinExistence type="predicted"/>
<reference evidence="2" key="1">
    <citation type="journal article" date="2014" name="PLoS ONE">
        <title>Transcriptome-Based Identification of ABC Transporters in the Western Tarnished Plant Bug Lygus hesperus.</title>
        <authorList>
            <person name="Hull J.J."/>
            <person name="Chaney K."/>
            <person name="Geib S.M."/>
            <person name="Fabrick J.A."/>
            <person name="Brent C.S."/>
            <person name="Walsh D."/>
            <person name="Lavine L.C."/>
        </authorList>
    </citation>
    <scope>NUCLEOTIDE SEQUENCE</scope>
</reference>
<dbReference type="AlphaFoldDB" id="A0A0A9ZB30"/>
<organism evidence="2">
    <name type="scientific">Lygus hesperus</name>
    <name type="common">Western plant bug</name>
    <dbReference type="NCBI Taxonomy" id="30085"/>
    <lineage>
        <taxon>Eukaryota</taxon>
        <taxon>Metazoa</taxon>
        <taxon>Ecdysozoa</taxon>
        <taxon>Arthropoda</taxon>
        <taxon>Hexapoda</taxon>
        <taxon>Insecta</taxon>
        <taxon>Pterygota</taxon>
        <taxon>Neoptera</taxon>
        <taxon>Paraneoptera</taxon>
        <taxon>Hemiptera</taxon>
        <taxon>Heteroptera</taxon>
        <taxon>Panheteroptera</taxon>
        <taxon>Cimicomorpha</taxon>
        <taxon>Miridae</taxon>
        <taxon>Mirini</taxon>
        <taxon>Lygus</taxon>
    </lineage>
</organism>
<evidence type="ECO:0000313" key="2">
    <source>
        <dbReference type="EMBL" id="JAG39025.1"/>
    </source>
</evidence>